<proteinExistence type="predicted"/>
<dbReference type="AlphaFoldDB" id="A0A0L7LD87"/>
<evidence type="ECO:0000313" key="6">
    <source>
        <dbReference type="Proteomes" id="UP000037510"/>
    </source>
</evidence>
<evidence type="ECO:0000256" key="3">
    <source>
        <dbReference type="ARBA" id="ARBA00022833"/>
    </source>
</evidence>
<dbReference type="EMBL" id="JTDY01001612">
    <property type="protein sequence ID" value="KOB73365.1"/>
    <property type="molecule type" value="Genomic_DNA"/>
</dbReference>
<keyword evidence="6" id="KW-1185">Reference proteome</keyword>
<keyword evidence="3" id="KW-0862">Zinc</keyword>
<evidence type="ECO:0000313" key="5">
    <source>
        <dbReference type="EMBL" id="KOB73365.1"/>
    </source>
</evidence>
<feature type="domain" description="FLYWCH-type" evidence="4">
    <location>
        <begin position="64"/>
        <end position="126"/>
    </location>
</feature>
<protein>
    <recommendedName>
        <fullName evidence="4">FLYWCH-type domain-containing protein</fullName>
    </recommendedName>
</protein>
<organism evidence="5 6">
    <name type="scientific">Operophtera brumata</name>
    <name type="common">Winter moth</name>
    <name type="synonym">Phalaena brumata</name>
    <dbReference type="NCBI Taxonomy" id="104452"/>
    <lineage>
        <taxon>Eukaryota</taxon>
        <taxon>Metazoa</taxon>
        <taxon>Ecdysozoa</taxon>
        <taxon>Arthropoda</taxon>
        <taxon>Hexapoda</taxon>
        <taxon>Insecta</taxon>
        <taxon>Pterygota</taxon>
        <taxon>Neoptera</taxon>
        <taxon>Endopterygota</taxon>
        <taxon>Lepidoptera</taxon>
        <taxon>Glossata</taxon>
        <taxon>Ditrysia</taxon>
        <taxon>Geometroidea</taxon>
        <taxon>Geometridae</taxon>
        <taxon>Larentiinae</taxon>
        <taxon>Operophtera</taxon>
    </lineage>
</organism>
<reference evidence="5 6" key="1">
    <citation type="journal article" date="2015" name="Genome Biol. Evol.">
        <title>The genome of winter moth (Operophtera brumata) provides a genomic perspective on sexual dimorphism and phenology.</title>
        <authorList>
            <person name="Derks M.F."/>
            <person name="Smit S."/>
            <person name="Salis L."/>
            <person name="Schijlen E."/>
            <person name="Bossers A."/>
            <person name="Mateman C."/>
            <person name="Pijl A.S."/>
            <person name="de Ridder D."/>
            <person name="Groenen M.A."/>
            <person name="Visser M.E."/>
            <person name="Megens H.J."/>
        </authorList>
    </citation>
    <scope>NUCLEOTIDE SEQUENCE [LARGE SCALE GENOMIC DNA]</scope>
    <source>
        <strain evidence="5">WM2013NL</strain>
        <tissue evidence="5">Head and thorax</tissue>
    </source>
</reference>
<keyword evidence="2" id="KW-0863">Zinc-finger</keyword>
<sequence length="145" mass="16240">MIHCNQTIKNLHLQYHKKVTLSSSAGNTGTVDTAIINTEGRNVGGSAYSGAKDVVHQSTRPKHFTLSKFGKPVLTLGGYRYNMQNSKNVNQHTTRWRCCKWVSFHCRATIITVDKHIVKVVNRHNHPPEGFDYLNSAKNSSTCAM</sequence>
<accession>A0A0L7LD87</accession>
<gene>
    <name evidence="5" type="ORF">OBRU01_10461</name>
</gene>
<dbReference type="InterPro" id="IPR007588">
    <property type="entry name" value="Znf_FLYWCH"/>
</dbReference>
<evidence type="ECO:0000256" key="1">
    <source>
        <dbReference type="ARBA" id="ARBA00022723"/>
    </source>
</evidence>
<dbReference type="GO" id="GO:0008270">
    <property type="term" value="F:zinc ion binding"/>
    <property type="evidence" value="ECO:0007669"/>
    <property type="project" value="UniProtKB-KW"/>
</dbReference>
<dbReference type="Proteomes" id="UP000037510">
    <property type="component" value="Unassembled WGS sequence"/>
</dbReference>
<evidence type="ECO:0000259" key="4">
    <source>
        <dbReference type="Pfam" id="PF04500"/>
    </source>
</evidence>
<keyword evidence="1" id="KW-0479">Metal-binding</keyword>
<comment type="caution">
    <text evidence="5">The sequence shown here is derived from an EMBL/GenBank/DDBJ whole genome shotgun (WGS) entry which is preliminary data.</text>
</comment>
<dbReference type="Pfam" id="PF04500">
    <property type="entry name" value="FLYWCH"/>
    <property type="match status" value="1"/>
</dbReference>
<evidence type="ECO:0000256" key="2">
    <source>
        <dbReference type="ARBA" id="ARBA00022771"/>
    </source>
</evidence>
<name>A0A0L7LD87_OPEBR</name>
<dbReference type="Gene3D" id="2.20.25.240">
    <property type="match status" value="1"/>
</dbReference>